<organism evidence="2 3">
    <name type="scientific">Lentinula raphanica</name>
    <dbReference type="NCBI Taxonomy" id="153919"/>
    <lineage>
        <taxon>Eukaryota</taxon>
        <taxon>Fungi</taxon>
        <taxon>Dikarya</taxon>
        <taxon>Basidiomycota</taxon>
        <taxon>Agaricomycotina</taxon>
        <taxon>Agaricomycetes</taxon>
        <taxon>Agaricomycetidae</taxon>
        <taxon>Agaricales</taxon>
        <taxon>Marasmiineae</taxon>
        <taxon>Omphalotaceae</taxon>
        <taxon>Lentinula</taxon>
    </lineage>
</organism>
<protein>
    <submittedName>
        <fullName evidence="2">WD40-repeat-containing domain protein</fullName>
    </submittedName>
</protein>
<dbReference type="SUPFAM" id="SSF50978">
    <property type="entry name" value="WD40 repeat-like"/>
    <property type="match status" value="1"/>
</dbReference>
<dbReference type="InterPro" id="IPR036322">
    <property type="entry name" value="WD40_repeat_dom_sf"/>
</dbReference>
<keyword evidence="1" id="KW-0812">Transmembrane</keyword>
<dbReference type="AlphaFoldDB" id="A0AA38NVT2"/>
<dbReference type="InterPro" id="IPR015943">
    <property type="entry name" value="WD40/YVTN_repeat-like_dom_sf"/>
</dbReference>
<name>A0AA38NVT2_9AGAR</name>
<dbReference type="EMBL" id="MU807389">
    <property type="protein sequence ID" value="KAJ3831545.1"/>
    <property type="molecule type" value="Genomic_DNA"/>
</dbReference>
<feature type="transmembrane region" description="Helical" evidence="1">
    <location>
        <begin position="368"/>
        <end position="386"/>
    </location>
</feature>
<accession>A0AA38NVT2</accession>
<keyword evidence="1" id="KW-1133">Transmembrane helix</keyword>
<reference evidence="2" key="1">
    <citation type="submission" date="2022-08" db="EMBL/GenBank/DDBJ databases">
        <authorList>
            <consortium name="DOE Joint Genome Institute"/>
            <person name="Min B."/>
            <person name="Riley R."/>
            <person name="Sierra-Patev S."/>
            <person name="Naranjo-Ortiz M."/>
            <person name="Looney B."/>
            <person name="Konkel Z."/>
            <person name="Slot J.C."/>
            <person name="Sakamoto Y."/>
            <person name="Steenwyk J.L."/>
            <person name="Rokas A."/>
            <person name="Carro J."/>
            <person name="Camarero S."/>
            <person name="Ferreira P."/>
            <person name="Molpeceres G."/>
            <person name="Ruiz-Duenas F.J."/>
            <person name="Serrano A."/>
            <person name="Henrissat B."/>
            <person name="Drula E."/>
            <person name="Hughes K.W."/>
            <person name="Mata J.L."/>
            <person name="Ishikawa N.K."/>
            <person name="Vargas-Isla R."/>
            <person name="Ushijima S."/>
            <person name="Smith C.A."/>
            <person name="Ahrendt S."/>
            <person name="Andreopoulos W."/>
            <person name="He G."/>
            <person name="Labutti K."/>
            <person name="Lipzen A."/>
            <person name="Ng V."/>
            <person name="Sandor L."/>
            <person name="Barry K."/>
            <person name="Martinez A.T."/>
            <person name="Xiao Y."/>
            <person name="Gibbons J.G."/>
            <person name="Terashima K."/>
            <person name="Hibbett D.S."/>
            <person name="Grigoriev I.V."/>
        </authorList>
    </citation>
    <scope>NUCLEOTIDE SEQUENCE</scope>
    <source>
        <strain evidence="2">TFB9207</strain>
    </source>
</reference>
<keyword evidence="1" id="KW-0472">Membrane</keyword>
<comment type="caution">
    <text evidence="2">The sequence shown here is derived from an EMBL/GenBank/DDBJ whole genome shotgun (WGS) entry which is preliminary data.</text>
</comment>
<sequence length="432" mass="47813">MSSLQTMTNLRYKRYTTFEGLQNAVTSVAISADGKYIVAAGLFGAAVWNLINFESLTLPGLGEKRLCSSAAWLHFDDGHAKTSCYVLILGSLKGDITALDVNEEKMDLQANRLPISRNTVQQVVSLDVQQPEAGNRSHARVVASFADAIVKCWTLSLDGDFQLVFSTTPEPSFLPKTVCFHKESQHVLAFSKEGGICTLLECRTGKVISCIANGCQMMAWVSVDQITSRFVASTGYGFHLFDSNNLHYIRSFAHEIDPRTPYPCQVTFGEDGSKVVGGTDQGEALLFNSHSGLLEQRMKCPTDELIQAVTTCTLKDKYYIAVAGSASGHPSDVIVWCKLRTQTPVHQSRISMKKKADPIIFAVHKSSVIFLVCVLAGITVLVFALLSRPRLQISPSFTHFLNYITKNFLTKFTCYLEVFSFSWVSRQITDHF</sequence>
<gene>
    <name evidence="2" type="ORF">F5878DRAFT_667445</name>
</gene>
<dbReference type="Gene3D" id="2.130.10.10">
    <property type="entry name" value="YVTN repeat-like/Quinoprotein amine dehydrogenase"/>
    <property type="match status" value="2"/>
</dbReference>
<proteinExistence type="predicted"/>
<evidence type="ECO:0000313" key="3">
    <source>
        <dbReference type="Proteomes" id="UP001163846"/>
    </source>
</evidence>
<evidence type="ECO:0000256" key="1">
    <source>
        <dbReference type="SAM" id="Phobius"/>
    </source>
</evidence>
<dbReference type="Proteomes" id="UP001163846">
    <property type="component" value="Unassembled WGS sequence"/>
</dbReference>
<evidence type="ECO:0000313" key="2">
    <source>
        <dbReference type="EMBL" id="KAJ3831545.1"/>
    </source>
</evidence>
<keyword evidence="3" id="KW-1185">Reference proteome</keyword>